<evidence type="ECO:0000256" key="3">
    <source>
        <dbReference type="ARBA" id="ARBA00023295"/>
    </source>
</evidence>
<organism evidence="10 11">
    <name type="scientific">Pseudoduganella guangdongensis</name>
    <dbReference type="NCBI Taxonomy" id="2692179"/>
    <lineage>
        <taxon>Bacteria</taxon>
        <taxon>Pseudomonadati</taxon>
        <taxon>Pseudomonadota</taxon>
        <taxon>Betaproteobacteria</taxon>
        <taxon>Burkholderiales</taxon>
        <taxon>Oxalobacteraceae</taxon>
        <taxon>Telluria group</taxon>
        <taxon>Pseudoduganella</taxon>
    </lineage>
</organism>
<dbReference type="SUPFAM" id="SSF51011">
    <property type="entry name" value="Glycosyl hydrolase domain"/>
    <property type="match status" value="1"/>
</dbReference>
<dbReference type="Pfam" id="PF21365">
    <property type="entry name" value="Glyco_hydro_31_3rd"/>
    <property type="match status" value="1"/>
</dbReference>
<comment type="similarity">
    <text evidence="1 4">Belongs to the glycosyl hydrolase 31 family.</text>
</comment>
<evidence type="ECO:0000259" key="9">
    <source>
        <dbReference type="Pfam" id="PF21365"/>
    </source>
</evidence>
<dbReference type="Gene3D" id="3.20.20.80">
    <property type="entry name" value="Glycosidases"/>
    <property type="match status" value="1"/>
</dbReference>
<feature type="chain" id="PRO_5027046206" evidence="5">
    <location>
        <begin position="30"/>
        <end position="818"/>
    </location>
</feature>
<dbReference type="PANTHER" id="PTHR22762:SF120">
    <property type="entry name" value="HETEROGLYCAN GLUCOSIDASE 1"/>
    <property type="match status" value="1"/>
</dbReference>
<dbReference type="InterPro" id="IPR011013">
    <property type="entry name" value="Gal_mutarotase_sf_dom"/>
</dbReference>
<evidence type="ECO:0000259" key="7">
    <source>
        <dbReference type="Pfam" id="PF13802"/>
    </source>
</evidence>
<dbReference type="CDD" id="cd14752">
    <property type="entry name" value="GH31_N"/>
    <property type="match status" value="1"/>
</dbReference>
<dbReference type="SUPFAM" id="SSF51445">
    <property type="entry name" value="(Trans)glycosidases"/>
    <property type="match status" value="1"/>
</dbReference>
<evidence type="ECO:0000313" key="10">
    <source>
        <dbReference type="EMBL" id="MYN01413.1"/>
    </source>
</evidence>
<dbReference type="InterPro" id="IPR033403">
    <property type="entry name" value="DUF5110"/>
</dbReference>
<proteinExistence type="inferred from homology"/>
<dbReference type="Pfam" id="PF01055">
    <property type="entry name" value="Glyco_hydro_31_2nd"/>
    <property type="match status" value="1"/>
</dbReference>
<name>A0A6N9HEE2_9BURK</name>
<evidence type="ECO:0000256" key="5">
    <source>
        <dbReference type="SAM" id="SignalP"/>
    </source>
</evidence>
<dbReference type="Proteomes" id="UP000448575">
    <property type="component" value="Unassembled WGS sequence"/>
</dbReference>
<evidence type="ECO:0000313" key="11">
    <source>
        <dbReference type="Proteomes" id="UP000448575"/>
    </source>
</evidence>
<feature type="domain" description="Glycosyl hydrolase family 31 C-terminal" evidence="9">
    <location>
        <begin position="597"/>
        <end position="687"/>
    </location>
</feature>
<dbReference type="InterPro" id="IPR013780">
    <property type="entry name" value="Glyco_hydro_b"/>
</dbReference>
<keyword evidence="2 4" id="KW-0378">Hydrolase</keyword>
<accession>A0A6N9HEE2</accession>
<evidence type="ECO:0000259" key="8">
    <source>
        <dbReference type="Pfam" id="PF17137"/>
    </source>
</evidence>
<dbReference type="PANTHER" id="PTHR22762">
    <property type="entry name" value="ALPHA-GLUCOSIDASE"/>
    <property type="match status" value="1"/>
</dbReference>
<protein>
    <submittedName>
        <fullName evidence="10">DUF5110 domain-containing protein</fullName>
    </submittedName>
</protein>
<dbReference type="GO" id="GO:0005975">
    <property type="term" value="P:carbohydrate metabolic process"/>
    <property type="evidence" value="ECO:0007669"/>
    <property type="project" value="InterPro"/>
</dbReference>
<sequence>MRPSSPRPRRRAAPLLALLTALFSAGALRAETVDRFVLASGGVVLEVSTPASGIMRIRMGRGKLPEDASWAVSAATRAARHPLHVSRNREALQLRGAGISARINHRTLQTEVLDGNGKVLLADLAGRSALSATGGFRLRGKLAGADHVFGLGDKTGTFDRKGGAYTMWNSDAYKFNQATDPLYKSIPFFMAVGDRGQAYGVFLDNTWRSTFDFGKTERDVLAISAEGGPVDYYVMSGPAPKDVLQQYARLTGTAPLPPQWALGFQQSKWSYKTDAEVRAIAQRLRAERLPADVIYMDIDYQDRARPFTVNRNAFSDVRQLASDLRAQGLRLVLITDPHIANAPGQGYAAYDSGAAQDVFLKLPDGKYYSGDVWPGASVFPDFSRAKARRWWGDLYAGFLADGVAGFWNDMNEPSIFNVASKTMPLDVVHRIESDDFAPRSTSHAELHNVYGQLNSRATYEGVSRLQPDLRPFVLTRATYAGGQRYAATWTGDNASSWQHLKMGIHQLLNLGMSGFSFAGNDVGGYAGEHPSPELLTRWFQIGAFTPLFRAHAETNRPAQEPWVGDATHVEIRRRFIEERYRLMPYFYAAAEENSRSGIPMLRPVFLNIPQVLAKGDRLGGTEDQFMLGNDLLVAPSPTPESPGDYKVELPAKGWYDYWTGRRLAGDSESLTPDIARLPIYVRPGAIIPKQPLVQSTTATPEGALELHIYPGPDCAGEIYADDGTSLGYQRGAYLRQRIRCEESPTGVRVVFEQRKATGSRGGKRWRFMSMDQKSMLQQRVAWFWLRIWPAGRLMSKDRNRQAVMANSSSFRSEKVLGA</sequence>
<dbReference type="Pfam" id="PF17137">
    <property type="entry name" value="DUF5110"/>
    <property type="match status" value="1"/>
</dbReference>
<feature type="domain" description="Glycoside hydrolase family 31 TIM barrel" evidence="6">
    <location>
        <begin position="255"/>
        <end position="588"/>
    </location>
</feature>
<feature type="domain" description="DUF5110" evidence="8">
    <location>
        <begin position="704"/>
        <end position="757"/>
    </location>
</feature>
<dbReference type="InterPro" id="IPR048395">
    <property type="entry name" value="Glyco_hydro_31_C"/>
</dbReference>
<keyword evidence="11" id="KW-1185">Reference proteome</keyword>
<dbReference type="InterPro" id="IPR025887">
    <property type="entry name" value="Glyco_hydro_31_N_dom"/>
</dbReference>
<dbReference type="EMBL" id="WWCJ01000003">
    <property type="protein sequence ID" value="MYN01413.1"/>
    <property type="molecule type" value="Genomic_DNA"/>
</dbReference>
<keyword evidence="5" id="KW-0732">Signal</keyword>
<evidence type="ECO:0000259" key="6">
    <source>
        <dbReference type="Pfam" id="PF01055"/>
    </source>
</evidence>
<evidence type="ECO:0000256" key="4">
    <source>
        <dbReference type="RuleBase" id="RU361185"/>
    </source>
</evidence>
<dbReference type="AlphaFoldDB" id="A0A6N9HEE2"/>
<dbReference type="InterPro" id="IPR030458">
    <property type="entry name" value="Glyco_hydro_31_AS"/>
</dbReference>
<keyword evidence="3 4" id="KW-0326">Glycosidase</keyword>
<dbReference type="Pfam" id="PF13802">
    <property type="entry name" value="Gal_mutarotas_2"/>
    <property type="match status" value="1"/>
</dbReference>
<dbReference type="InterPro" id="IPR017853">
    <property type="entry name" value="GH"/>
</dbReference>
<feature type="domain" description="Glycoside hydrolase family 31 N-terminal" evidence="7">
    <location>
        <begin position="45"/>
        <end position="212"/>
    </location>
</feature>
<feature type="signal peptide" evidence="5">
    <location>
        <begin position="1"/>
        <end position="29"/>
    </location>
</feature>
<dbReference type="PROSITE" id="PS00129">
    <property type="entry name" value="GLYCOSYL_HYDROL_F31_1"/>
    <property type="match status" value="1"/>
</dbReference>
<dbReference type="Gene3D" id="2.60.40.1180">
    <property type="entry name" value="Golgi alpha-mannosidase II"/>
    <property type="match status" value="2"/>
</dbReference>
<dbReference type="RefSeq" id="WP_161024437.1">
    <property type="nucleotide sequence ID" value="NZ_WWCJ01000003.1"/>
</dbReference>
<comment type="caution">
    <text evidence="10">The sequence shown here is derived from an EMBL/GenBank/DDBJ whole genome shotgun (WGS) entry which is preliminary data.</text>
</comment>
<dbReference type="SUPFAM" id="SSF74650">
    <property type="entry name" value="Galactose mutarotase-like"/>
    <property type="match status" value="1"/>
</dbReference>
<dbReference type="Gene3D" id="2.60.40.1760">
    <property type="entry name" value="glycosyl hydrolase (family 31)"/>
    <property type="match status" value="1"/>
</dbReference>
<reference evidence="10 11" key="1">
    <citation type="submission" date="2019-12" db="EMBL/GenBank/DDBJ databases">
        <title>Novel species isolated from a subtropical stream in China.</title>
        <authorList>
            <person name="Lu H."/>
        </authorList>
    </citation>
    <scope>NUCLEOTIDE SEQUENCE [LARGE SCALE GENOMIC DNA]</scope>
    <source>
        <strain evidence="10 11">DS3</strain>
    </source>
</reference>
<gene>
    <name evidence="10" type="ORF">GTP41_04785</name>
</gene>
<evidence type="ECO:0000256" key="1">
    <source>
        <dbReference type="ARBA" id="ARBA00007806"/>
    </source>
</evidence>
<dbReference type="CDD" id="cd06604">
    <property type="entry name" value="GH31_glucosidase_II_MalA"/>
    <property type="match status" value="1"/>
</dbReference>
<dbReference type="GO" id="GO:0030246">
    <property type="term" value="F:carbohydrate binding"/>
    <property type="evidence" value="ECO:0007669"/>
    <property type="project" value="InterPro"/>
</dbReference>
<dbReference type="GO" id="GO:0004553">
    <property type="term" value="F:hydrolase activity, hydrolyzing O-glycosyl compounds"/>
    <property type="evidence" value="ECO:0007669"/>
    <property type="project" value="InterPro"/>
</dbReference>
<evidence type="ECO:0000256" key="2">
    <source>
        <dbReference type="ARBA" id="ARBA00022801"/>
    </source>
</evidence>
<dbReference type="InterPro" id="IPR000322">
    <property type="entry name" value="Glyco_hydro_31_TIM"/>
</dbReference>